<keyword evidence="3" id="KW-1185">Reference proteome</keyword>
<dbReference type="OrthoDB" id="7059019at2"/>
<sequence length="189" mass="21651">MGKELGLHFFALHRKLGELHIVWQQYRQLFGSDDDTIELLNRTAGLFFKIVQDELWDSVLLSISRMTDPAKSQSNKNLTIFSLPPLIDDQALKIEIEGLCEAAFVSAKFAREHRNKRVAHQDAGHLMNEPVRPLSGISRAHIEEMLSALRNVLNRLELHFRGSEVFYQNFVDVSGARVLVAKLRRMESQ</sequence>
<feature type="domain" description="HEPN AbiU2-like" evidence="1">
    <location>
        <begin position="4"/>
        <end position="169"/>
    </location>
</feature>
<name>A0A552X0J2_9GAMM</name>
<dbReference type="EMBL" id="VJWL01000003">
    <property type="protein sequence ID" value="TRW48544.1"/>
    <property type="molecule type" value="Genomic_DNA"/>
</dbReference>
<accession>A0A552X0J2</accession>
<dbReference type="Proteomes" id="UP000320359">
    <property type="component" value="Unassembled WGS sequence"/>
</dbReference>
<proteinExistence type="predicted"/>
<comment type="caution">
    <text evidence="2">The sequence shown here is derived from an EMBL/GenBank/DDBJ whole genome shotgun (WGS) entry which is preliminary data.</text>
</comment>
<gene>
    <name evidence="2" type="ORF">FM042_09290</name>
</gene>
<evidence type="ECO:0000313" key="3">
    <source>
        <dbReference type="Proteomes" id="UP000320359"/>
    </source>
</evidence>
<dbReference type="InterPro" id="IPR040704">
    <property type="entry name" value="HEPN_AbiU2"/>
</dbReference>
<evidence type="ECO:0000313" key="2">
    <source>
        <dbReference type="EMBL" id="TRW48544.1"/>
    </source>
</evidence>
<evidence type="ECO:0000259" key="1">
    <source>
        <dbReference type="Pfam" id="PF18734"/>
    </source>
</evidence>
<reference evidence="2 3" key="1">
    <citation type="submission" date="2019-07" db="EMBL/GenBank/DDBJ databases">
        <authorList>
            <person name="Yang M."/>
            <person name="Zhao D."/>
            <person name="Xiang H."/>
        </authorList>
    </citation>
    <scope>NUCLEOTIDE SEQUENCE [LARGE SCALE GENOMIC DNA]</scope>
    <source>
        <strain evidence="2 3">IM1326</strain>
    </source>
</reference>
<protein>
    <recommendedName>
        <fullName evidence="1">HEPN AbiU2-like domain-containing protein</fullName>
    </recommendedName>
</protein>
<dbReference type="AlphaFoldDB" id="A0A552X0J2"/>
<organism evidence="2 3">
    <name type="scientific">Aliidiomarina halalkaliphila</name>
    <dbReference type="NCBI Taxonomy" id="2593535"/>
    <lineage>
        <taxon>Bacteria</taxon>
        <taxon>Pseudomonadati</taxon>
        <taxon>Pseudomonadota</taxon>
        <taxon>Gammaproteobacteria</taxon>
        <taxon>Alteromonadales</taxon>
        <taxon>Idiomarinaceae</taxon>
        <taxon>Aliidiomarina</taxon>
    </lineage>
</organism>
<dbReference type="Pfam" id="PF18734">
    <property type="entry name" value="HEPN_AbiU2"/>
    <property type="match status" value="1"/>
</dbReference>